<dbReference type="EMBL" id="JABFCX010000002">
    <property type="protein sequence ID" value="NNU15748.1"/>
    <property type="molecule type" value="Genomic_DNA"/>
</dbReference>
<dbReference type="InterPro" id="IPR009656">
    <property type="entry name" value="PHB_depo_C"/>
</dbReference>
<accession>A0A7Y3RKI5</accession>
<evidence type="ECO:0000313" key="2">
    <source>
        <dbReference type="EMBL" id="NNU15748.1"/>
    </source>
</evidence>
<dbReference type="PANTHER" id="PTHR36837:SF4">
    <property type="entry name" value="BLR0908 PROTEIN"/>
    <property type="match status" value="1"/>
</dbReference>
<feature type="domain" description="PHB de-polymerase C-terminal" evidence="1">
    <location>
        <begin position="211"/>
        <end position="410"/>
    </location>
</feature>
<dbReference type="PIRSF" id="PIRSF020818">
    <property type="entry name" value="PHB_depoly_PhaZ"/>
    <property type="match status" value="1"/>
</dbReference>
<evidence type="ECO:0000259" key="1">
    <source>
        <dbReference type="Pfam" id="PF06850"/>
    </source>
</evidence>
<gene>
    <name evidence="2" type="primary">phaZ</name>
    <name evidence="2" type="ORF">HK107_05370</name>
</gene>
<keyword evidence="3" id="KW-1185">Reference proteome</keyword>
<dbReference type="NCBIfam" id="TIGR01849">
    <property type="entry name" value="PHB_depoly_PhaZ"/>
    <property type="match status" value="1"/>
</dbReference>
<sequence length="438" mass="49185">MIYSAYEAAHQLMAPVRQAARAAASVVDSPANLFRDSWGSRAYIAGHNVFEMATRRYAKPEWRLDTTTIDGTEVPITVETVLEKPFGRLIRFRRDPAVLAGIKGYEPQPRVLIVAPMSGHYATLLRGTVEAMLPGHEVFITDWTDARDVPVLFGRFDLNTYIDYLIEFIRMIGPGAHTMAVCQPGPPLLAACSIMAEENDPCRPRTMTFMGSPIDARKSPTVTNILAEQKAFEWFEENMIQTVPAPYGGMTRKVYPGFIQLFSFMSMNMERHVNASFDYYGNILSGEDFAAKKHEVFYDEYLAVCDMTAEFYLQTIHDVFQEYLLPRGLFTHNGKIVDPSKITDIGLMTVEGELDDISGIGQTQAAHDLCSNIPQKDQLDHVQKGAGHYGVFNGSKWRNEIQPKLAKFILERFSVEEEREILRGHGLKVVGGREQGVA</sequence>
<dbReference type="RefSeq" id="WP_173197418.1">
    <property type="nucleotide sequence ID" value="NZ_JABFCX010000002.1"/>
</dbReference>
<dbReference type="Proteomes" id="UP000536835">
    <property type="component" value="Unassembled WGS sequence"/>
</dbReference>
<name>A0A7Y3RKI5_9PROT</name>
<dbReference type="InterPro" id="IPR029058">
    <property type="entry name" value="AB_hydrolase_fold"/>
</dbReference>
<proteinExistence type="predicted"/>
<protein>
    <submittedName>
        <fullName evidence="2">Polyhydroxyalkanoate depolymerase</fullName>
    </submittedName>
</protein>
<evidence type="ECO:0000313" key="3">
    <source>
        <dbReference type="Proteomes" id="UP000536835"/>
    </source>
</evidence>
<dbReference type="InterPro" id="IPR010915">
    <property type="entry name" value="PHB_depoly_PhaZ"/>
</dbReference>
<dbReference type="SUPFAM" id="SSF53474">
    <property type="entry name" value="alpha/beta-Hydrolases"/>
    <property type="match status" value="1"/>
</dbReference>
<organism evidence="2 3">
    <name type="scientific">Parvularcula mediterranea</name>
    <dbReference type="NCBI Taxonomy" id="2732508"/>
    <lineage>
        <taxon>Bacteria</taxon>
        <taxon>Pseudomonadati</taxon>
        <taxon>Pseudomonadota</taxon>
        <taxon>Alphaproteobacteria</taxon>
        <taxon>Parvularculales</taxon>
        <taxon>Parvularculaceae</taxon>
        <taxon>Parvularcula</taxon>
    </lineage>
</organism>
<dbReference type="PANTHER" id="PTHR36837">
    <property type="entry name" value="POLY(3-HYDROXYALKANOATE) POLYMERASE SUBUNIT PHAC"/>
    <property type="match status" value="1"/>
</dbReference>
<dbReference type="InterPro" id="IPR051321">
    <property type="entry name" value="PHA/PHB_synthase"/>
</dbReference>
<dbReference type="Pfam" id="PF06850">
    <property type="entry name" value="PHB_depo_C"/>
    <property type="match status" value="1"/>
</dbReference>
<dbReference type="AlphaFoldDB" id="A0A7Y3RKI5"/>
<reference evidence="2 3" key="1">
    <citation type="submission" date="2020-05" db="EMBL/GenBank/DDBJ databases">
        <title>Parvularcula mediterraneae sp. nov., isolated from polypropylene straw from shallow seawater of the seashore of Laganas in Zakynthos island, Greece.</title>
        <authorList>
            <person name="Szabo I."/>
            <person name="Al-Omari J."/>
            <person name="Rado J."/>
            <person name="Szerdahelyi G.S."/>
        </authorList>
    </citation>
    <scope>NUCLEOTIDE SEQUENCE [LARGE SCALE GENOMIC DNA]</scope>
    <source>
        <strain evidence="2 3">ZS-1/3</strain>
    </source>
</reference>
<comment type="caution">
    <text evidence="2">The sequence shown here is derived from an EMBL/GenBank/DDBJ whole genome shotgun (WGS) entry which is preliminary data.</text>
</comment>